<keyword evidence="9" id="KW-0813">Transport</keyword>
<evidence type="ECO:0000256" key="6">
    <source>
        <dbReference type="ARBA" id="ARBA00023128"/>
    </source>
</evidence>
<dbReference type="eggNOG" id="KOG0754">
    <property type="taxonomic scope" value="Eukaryota"/>
</dbReference>
<dbReference type="Gene3D" id="1.50.40.10">
    <property type="entry name" value="Mitochondrial carrier domain"/>
    <property type="match status" value="1"/>
</dbReference>
<comment type="similarity">
    <text evidence="2 9">Belongs to the mitochondrial carrier (TC 2.A.29) family.</text>
</comment>
<dbReference type="GO" id="GO:0022857">
    <property type="term" value="F:transmembrane transporter activity"/>
    <property type="evidence" value="ECO:0007669"/>
    <property type="project" value="TreeGrafter"/>
</dbReference>
<evidence type="ECO:0000256" key="8">
    <source>
        <dbReference type="PROSITE-ProRule" id="PRU00282"/>
    </source>
</evidence>
<dbReference type="RefSeq" id="XP_014159275.1">
    <property type="nucleotide sequence ID" value="XM_014303800.1"/>
</dbReference>
<dbReference type="EMBL" id="KQ241705">
    <property type="protein sequence ID" value="KNC85373.1"/>
    <property type="molecule type" value="Genomic_DNA"/>
</dbReference>
<accession>A0A0L0GAS9</accession>
<dbReference type="GeneID" id="25902935"/>
<dbReference type="OrthoDB" id="44467at2759"/>
<dbReference type="GO" id="GO:0005743">
    <property type="term" value="C:mitochondrial inner membrane"/>
    <property type="evidence" value="ECO:0007669"/>
    <property type="project" value="UniProtKB-SubCell"/>
</dbReference>
<dbReference type="InterPro" id="IPR051028">
    <property type="entry name" value="Mito_Solute_Carrier"/>
</dbReference>
<dbReference type="Pfam" id="PF00153">
    <property type="entry name" value="Mito_carr"/>
    <property type="match status" value="1"/>
</dbReference>
<evidence type="ECO:0000313" key="10">
    <source>
        <dbReference type="EMBL" id="KNC85373.1"/>
    </source>
</evidence>
<dbReference type="PROSITE" id="PS50920">
    <property type="entry name" value="SOLCAR"/>
    <property type="match status" value="1"/>
</dbReference>
<evidence type="ECO:0000256" key="1">
    <source>
        <dbReference type="ARBA" id="ARBA00004448"/>
    </source>
</evidence>
<keyword evidence="6" id="KW-0496">Mitochondrion</keyword>
<name>A0A0L0GAS9_9EUKA</name>
<dbReference type="Proteomes" id="UP000054560">
    <property type="component" value="Unassembled WGS sequence"/>
</dbReference>
<evidence type="ECO:0000256" key="5">
    <source>
        <dbReference type="ARBA" id="ARBA00022989"/>
    </source>
</evidence>
<dbReference type="InterPro" id="IPR018108">
    <property type="entry name" value="MCP_transmembrane"/>
</dbReference>
<organism evidence="10 11">
    <name type="scientific">Sphaeroforma arctica JP610</name>
    <dbReference type="NCBI Taxonomy" id="667725"/>
    <lineage>
        <taxon>Eukaryota</taxon>
        <taxon>Ichthyosporea</taxon>
        <taxon>Ichthyophonida</taxon>
        <taxon>Sphaeroforma</taxon>
    </lineage>
</organism>
<evidence type="ECO:0000256" key="7">
    <source>
        <dbReference type="ARBA" id="ARBA00023136"/>
    </source>
</evidence>
<comment type="subcellular location">
    <subcellularLocation>
        <location evidence="1">Mitochondrion inner membrane</location>
        <topology evidence="1">Multi-pass membrane protein</topology>
    </subcellularLocation>
</comment>
<dbReference type="SUPFAM" id="SSF103506">
    <property type="entry name" value="Mitochondrial carrier"/>
    <property type="match status" value="1"/>
</dbReference>
<evidence type="ECO:0000256" key="3">
    <source>
        <dbReference type="ARBA" id="ARBA00022692"/>
    </source>
</evidence>
<dbReference type="InterPro" id="IPR023395">
    <property type="entry name" value="MCP_dom_sf"/>
</dbReference>
<evidence type="ECO:0000256" key="4">
    <source>
        <dbReference type="ARBA" id="ARBA00022792"/>
    </source>
</evidence>
<evidence type="ECO:0000313" key="11">
    <source>
        <dbReference type="Proteomes" id="UP000054560"/>
    </source>
</evidence>
<keyword evidence="3 8" id="KW-0812">Transmembrane</keyword>
<proteinExistence type="inferred from homology"/>
<sequence length="171" mass="18080">MSSPAELLVIQQQKTGFALGKQFTEVAGKFGAARLYRGFPMTAGREALFTAGYLGLGPIAKASLQDNFPLLKENDGLALLAGGCAAGLVAGVLTHPLDTVKTRLQSDIAREVYKGPWAAAKVLWKEEGAAAFYKGFLPRCARLCGAVIILNKAGGILEEIIVDNNILAFGK</sequence>
<protein>
    <submittedName>
        <fullName evidence="10">Uncharacterized protein</fullName>
    </submittedName>
</protein>
<keyword evidence="11" id="KW-1185">Reference proteome</keyword>
<dbReference type="AlphaFoldDB" id="A0A0L0GAS9"/>
<reference evidence="10 11" key="1">
    <citation type="submission" date="2011-02" db="EMBL/GenBank/DDBJ databases">
        <title>The Genome Sequence of Sphaeroforma arctica JP610.</title>
        <authorList>
            <consortium name="The Broad Institute Genome Sequencing Platform"/>
            <person name="Russ C."/>
            <person name="Cuomo C."/>
            <person name="Young S.K."/>
            <person name="Zeng Q."/>
            <person name="Gargeya S."/>
            <person name="Alvarado L."/>
            <person name="Berlin A."/>
            <person name="Chapman S.B."/>
            <person name="Chen Z."/>
            <person name="Freedman E."/>
            <person name="Gellesch M."/>
            <person name="Goldberg J."/>
            <person name="Griggs A."/>
            <person name="Gujja S."/>
            <person name="Heilman E."/>
            <person name="Heiman D."/>
            <person name="Howarth C."/>
            <person name="Mehta T."/>
            <person name="Neiman D."/>
            <person name="Pearson M."/>
            <person name="Roberts A."/>
            <person name="Saif S."/>
            <person name="Shea T."/>
            <person name="Shenoy N."/>
            <person name="Sisk P."/>
            <person name="Stolte C."/>
            <person name="Sykes S."/>
            <person name="White J."/>
            <person name="Yandava C."/>
            <person name="Burger G."/>
            <person name="Gray M.W."/>
            <person name="Holland P.W.H."/>
            <person name="King N."/>
            <person name="Lang F.B.F."/>
            <person name="Roger A.J."/>
            <person name="Ruiz-Trillo I."/>
            <person name="Haas B."/>
            <person name="Nusbaum C."/>
            <person name="Birren B."/>
        </authorList>
    </citation>
    <scope>NUCLEOTIDE SEQUENCE [LARGE SCALE GENOMIC DNA]</scope>
    <source>
        <strain evidence="10 11">JP610</strain>
    </source>
</reference>
<gene>
    <name evidence="10" type="ORF">SARC_02431</name>
</gene>
<keyword evidence="7 8" id="KW-0472">Membrane</keyword>
<keyword evidence="5" id="KW-1133">Transmembrane helix</keyword>
<evidence type="ECO:0000256" key="2">
    <source>
        <dbReference type="ARBA" id="ARBA00006375"/>
    </source>
</evidence>
<keyword evidence="4" id="KW-0999">Mitochondrion inner membrane</keyword>
<evidence type="ECO:0000256" key="9">
    <source>
        <dbReference type="RuleBase" id="RU000488"/>
    </source>
</evidence>
<dbReference type="PANTHER" id="PTHR45678:SF9">
    <property type="entry name" value="CALCIUM-BINDING MITOCHONDRIAL CARRIER PROTEIN ARALAR1"/>
    <property type="match status" value="1"/>
</dbReference>
<dbReference type="PANTHER" id="PTHR45678">
    <property type="entry name" value="MITOCHONDRIAL 2-OXODICARBOXYLATE CARRIER 1-RELATED"/>
    <property type="match status" value="1"/>
</dbReference>
<feature type="repeat" description="Solcar" evidence="8">
    <location>
        <begin position="74"/>
        <end position="160"/>
    </location>
</feature>